<protein>
    <submittedName>
        <fullName evidence="3">Hemerythrin domain-containing protein</fullName>
    </submittedName>
</protein>
<dbReference type="Gene3D" id="1.20.120.520">
    <property type="entry name" value="nmb1532 protein domain like"/>
    <property type="match status" value="1"/>
</dbReference>
<accession>A0ABT1MS83</accession>
<name>A0ABT1MS83_9RHOB</name>
<evidence type="ECO:0000256" key="1">
    <source>
        <dbReference type="SAM" id="MobiDB-lite"/>
    </source>
</evidence>
<comment type="caution">
    <text evidence="3">The sequence shown here is derived from an EMBL/GenBank/DDBJ whole genome shotgun (WGS) entry which is preliminary data.</text>
</comment>
<dbReference type="EMBL" id="JAKZEU010000003">
    <property type="protein sequence ID" value="MCQ0970594.1"/>
    <property type="molecule type" value="Genomic_DNA"/>
</dbReference>
<dbReference type="Proteomes" id="UP001203945">
    <property type="component" value="Unassembled WGS sequence"/>
</dbReference>
<sequence length="186" mass="20146">MTPEELEDDAARPKAPPVPGLTPLQEIEGKRLSMIHRMYRQELSAVARLMGDIRAGIATPDKLPSAIAGLSLTENLSLFGTVCGRECALLQNHHDIEEQWMFPSLAEGANAGLRAVIDRLIAEHKVIHALIGDLRLAADRLAEDGAPEAFADCSTVFNRLDRAIRSHFGYEEVELAPALGASGMAI</sequence>
<reference evidence="3 4" key="1">
    <citation type="submission" date="2022-03" db="EMBL/GenBank/DDBJ databases">
        <authorList>
            <person name="He Y."/>
        </authorList>
    </citation>
    <scope>NUCLEOTIDE SEQUENCE [LARGE SCALE GENOMIC DNA]</scope>
    <source>
        <strain evidence="3 4">TK19116</strain>
    </source>
</reference>
<proteinExistence type="predicted"/>
<dbReference type="InterPro" id="IPR012312">
    <property type="entry name" value="Hemerythrin-like"/>
</dbReference>
<dbReference type="Pfam" id="PF01814">
    <property type="entry name" value="Hemerythrin"/>
    <property type="match status" value="1"/>
</dbReference>
<keyword evidence="4" id="KW-1185">Reference proteome</keyword>
<feature type="domain" description="Hemerythrin-like" evidence="2">
    <location>
        <begin position="82"/>
        <end position="179"/>
    </location>
</feature>
<dbReference type="RefSeq" id="WP_255329619.1">
    <property type="nucleotide sequence ID" value="NZ_JAKZEU010000003.1"/>
</dbReference>
<organism evidence="3 4">
    <name type="scientific">Paracoccus albicereus</name>
    <dbReference type="NCBI Taxonomy" id="2922394"/>
    <lineage>
        <taxon>Bacteria</taxon>
        <taxon>Pseudomonadati</taxon>
        <taxon>Pseudomonadota</taxon>
        <taxon>Alphaproteobacteria</taxon>
        <taxon>Rhodobacterales</taxon>
        <taxon>Paracoccaceae</taxon>
        <taxon>Paracoccus</taxon>
    </lineage>
</organism>
<evidence type="ECO:0000313" key="3">
    <source>
        <dbReference type="EMBL" id="MCQ0970594.1"/>
    </source>
</evidence>
<gene>
    <name evidence="3" type="ORF">MLD63_09180</name>
</gene>
<feature type="region of interest" description="Disordered" evidence="1">
    <location>
        <begin position="1"/>
        <end position="23"/>
    </location>
</feature>
<dbReference type="CDD" id="cd12108">
    <property type="entry name" value="Hr-like"/>
    <property type="match status" value="1"/>
</dbReference>
<evidence type="ECO:0000313" key="4">
    <source>
        <dbReference type="Proteomes" id="UP001203945"/>
    </source>
</evidence>
<evidence type="ECO:0000259" key="2">
    <source>
        <dbReference type="Pfam" id="PF01814"/>
    </source>
</evidence>